<dbReference type="RefSeq" id="WP_351086302.1">
    <property type="nucleotide sequence ID" value="NZ_JBEOZG010000037.1"/>
</dbReference>
<proteinExistence type="predicted"/>
<sequence length="136" mass="14973">MPKRVQRTRKPGLPGIPPGGVYVGRARGAYGYWGNPFKAADALEYEFAATMDDARAYVTQTFRDWLNGDFLIGSEGAGTPWSRERRDWILENIGELAGKDLACWCRLPEPGKPDHCHATVLLQLAERAAKAARAAA</sequence>
<keyword evidence="3" id="KW-1185">Reference proteome</keyword>
<dbReference type="EMBL" id="JBIAWJ010000031">
    <property type="protein sequence ID" value="MFF4526964.1"/>
    <property type="molecule type" value="Genomic_DNA"/>
</dbReference>
<organism evidence="2 3">
    <name type="scientific">Streptomyces bluensis</name>
    <dbReference type="NCBI Taxonomy" id="33897"/>
    <lineage>
        <taxon>Bacteria</taxon>
        <taxon>Bacillati</taxon>
        <taxon>Actinomycetota</taxon>
        <taxon>Actinomycetes</taxon>
        <taxon>Kitasatosporales</taxon>
        <taxon>Streptomycetaceae</taxon>
        <taxon>Streptomyces</taxon>
    </lineage>
</organism>
<reference evidence="2 3" key="1">
    <citation type="submission" date="2024-10" db="EMBL/GenBank/DDBJ databases">
        <title>The Natural Products Discovery Center: Release of the First 8490 Sequenced Strains for Exploring Actinobacteria Biosynthetic Diversity.</title>
        <authorList>
            <person name="Kalkreuter E."/>
            <person name="Kautsar S.A."/>
            <person name="Yang D."/>
            <person name="Bader C.D."/>
            <person name="Teijaro C.N."/>
            <person name="Fluegel L."/>
            <person name="Davis C.M."/>
            <person name="Simpson J.R."/>
            <person name="Lauterbach L."/>
            <person name="Steele A.D."/>
            <person name="Gui C."/>
            <person name="Meng S."/>
            <person name="Li G."/>
            <person name="Viehrig K."/>
            <person name="Ye F."/>
            <person name="Su P."/>
            <person name="Kiefer A.F."/>
            <person name="Nichols A."/>
            <person name="Cepeda A.J."/>
            <person name="Yan W."/>
            <person name="Fan B."/>
            <person name="Jiang Y."/>
            <person name="Adhikari A."/>
            <person name="Zheng C.-J."/>
            <person name="Schuster L."/>
            <person name="Cowan T.M."/>
            <person name="Smanski M.J."/>
            <person name="Chevrette M.G."/>
            <person name="De Carvalho L.P.S."/>
            <person name="Shen B."/>
        </authorList>
    </citation>
    <scope>NUCLEOTIDE SEQUENCE [LARGE SCALE GENOMIC DNA]</scope>
    <source>
        <strain evidence="2 3">NPDC001390</strain>
    </source>
</reference>
<feature type="domain" description="DUF4326" evidence="1">
    <location>
        <begin position="17"/>
        <end position="123"/>
    </location>
</feature>
<name>A0ABW6UU16_9ACTN</name>
<accession>A0ABW6UU16</accession>
<dbReference type="Proteomes" id="UP001602058">
    <property type="component" value="Unassembled WGS sequence"/>
</dbReference>
<evidence type="ECO:0000313" key="3">
    <source>
        <dbReference type="Proteomes" id="UP001602058"/>
    </source>
</evidence>
<protein>
    <submittedName>
        <fullName evidence="2">DUF4326 domain-containing protein</fullName>
    </submittedName>
</protein>
<dbReference type="Pfam" id="PF14216">
    <property type="entry name" value="DUF4326"/>
    <property type="match status" value="1"/>
</dbReference>
<evidence type="ECO:0000259" key="1">
    <source>
        <dbReference type="Pfam" id="PF14216"/>
    </source>
</evidence>
<dbReference type="InterPro" id="IPR025475">
    <property type="entry name" value="DUF4326"/>
</dbReference>
<gene>
    <name evidence="2" type="ORF">ACFY1D_36965</name>
</gene>
<evidence type="ECO:0000313" key="2">
    <source>
        <dbReference type="EMBL" id="MFF4526964.1"/>
    </source>
</evidence>
<comment type="caution">
    <text evidence="2">The sequence shown here is derived from an EMBL/GenBank/DDBJ whole genome shotgun (WGS) entry which is preliminary data.</text>
</comment>